<dbReference type="AlphaFoldDB" id="A2C6Z2"/>
<dbReference type="PROSITE" id="PS01054">
    <property type="entry name" value="TRANSALDOLASE_1"/>
    <property type="match status" value="1"/>
</dbReference>
<dbReference type="Proteomes" id="UP000002274">
    <property type="component" value="Chromosome"/>
</dbReference>
<dbReference type="KEGG" id="pmf:P9303_05001"/>
<dbReference type="BioCyc" id="PMAR59922:G1G80-460-MONOMER"/>
<name>A2C6Z2_PROM3</name>
<dbReference type="RefSeq" id="WP_011825175.1">
    <property type="nucleotide sequence ID" value="NC_008820.1"/>
</dbReference>
<comment type="subcellular location">
    <subcellularLocation>
        <location evidence="1">Cytoplasm</location>
    </subcellularLocation>
</comment>
<dbReference type="GO" id="GO:0005975">
    <property type="term" value="P:carbohydrate metabolic process"/>
    <property type="evidence" value="ECO:0007669"/>
    <property type="project" value="InterPro"/>
</dbReference>
<dbReference type="InterPro" id="IPR033919">
    <property type="entry name" value="TSA/FSA_arc/bac"/>
</dbReference>
<keyword evidence="2" id="KW-0704">Schiff base</keyword>
<evidence type="ECO:0000313" key="3">
    <source>
        <dbReference type="EMBL" id="ABM77252.1"/>
    </source>
</evidence>
<dbReference type="Pfam" id="PF00923">
    <property type="entry name" value="TAL_FSA"/>
    <property type="match status" value="1"/>
</dbReference>
<evidence type="ECO:0000313" key="4">
    <source>
        <dbReference type="Proteomes" id="UP000002274"/>
    </source>
</evidence>
<dbReference type="InterPro" id="IPR018225">
    <property type="entry name" value="Transaldolase_AS"/>
</dbReference>
<sequence length="223" mass="23589">MTLQLLLDSADPSEWEAWLPTGLFAGITTNPTLLRRAQQPCQLDHLKSLAGAAERLGCLELHLQAWGKHAIELAECGAALAQLTTPALTVHVKLPITQAGSQAASTLIGAEIPITFTACFEAPQVLIAAALGAQHIAPYLGRINDQGRDGYTELIAMQRALEGVGSSCKLLVASLRNRRDLSHLAAEGIDTFTISAELAEELFEVKATLEAAAAFEQDASPGA</sequence>
<dbReference type="SUPFAM" id="SSF51569">
    <property type="entry name" value="Aldolase"/>
    <property type="match status" value="1"/>
</dbReference>
<accession>A2C6Z2</accession>
<dbReference type="PANTHER" id="PTHR10683:SF40">
    <property type="entry name" value="FRUCTOSE-6-PHOSPHATE ALDOLASE 1-RELATED"/>
    <property type="match status" value="1"/>
</dbReference>
<dbReference type="GO" id="GO:0005737">
    <property type="term" value="C:cytoplasm"/>
    <property type="evidence" value="ECO:0007669"/>
    <property type="project" value="UniProtKB-SubCell"/>
</dbReference>
<dbReference type="PANTHER" id="PTHR10683">
    <property type="entry name" value="TRANSALDOLASE"/>
    <property type="match status" value="1"/>
</dbReference>
<dbReference type="EMBL" id="CP000554">
    <property type="protein sequence ID" value="ABM77252.1"/>
    <property type="molecule type" value="Genomic_DNA"/>
</dbReference>
<evidence type="ECO:0000256" key="1">
    <source>
        <dbReference type="ARBA" id="ARBA00004496"/>
    </source>
</evidence>
<dbReference type="CDD" id="cd00956">
    <property type="entry name" value="Transaldolase_FSA"/>
    <property type="match status" value="1"/>
</dbReference>
<dbReference type="Gene3D" id="3.20.20.70">
    <property type="entry name" value="Aldolase class I"/>
    <property type="match status" value="1"/>
</dbReference>
<dbReference type="InterPro" id="IPR001585">
    <property type="entry name" value="TAL/FSA"/>
</dbReference>
<proteinExistence type="predicted"/>
<reference evidence="3 4" key="1">
    <citation type="journal article" date="2007" name="PLoS Genet.">
        <title>Patterns and implications of gene gain and loss in the evolution of Prochlorococcus.</title>
        <authorList>
            <person name="Kettler G.C."/>
            <person name="Martiny A.C."/>
            <person name="Huang K."/>
            <person name="Zucker J."/>
            <person name="Coleman M.L."/>
            <person name="Rodrigue S."/>
            <person name="Chen F."/>
            <person name="Lapidus A."/>
            <person name="Ferriera S."/>
            <person name="Johnson J."/>
            <person name="Steglich C."/>
            <person name="Church G.M."/>
            <person name="Richardson P."/>
            <person name="Chisholm S.W."/>
        </authorList>
    </citation>
    <scope>NUCLEOTIDE SEQUENCE [LARGE SCALE GENOMIC DNA]</scope>
    <source>
        <strain evidence="3 4">MIT 9303</strain>
    </source>
</reference>
<dbReference type="GO" id="GO:0016832">
    <property type="term" value="F:aldehyde-lyase activity"/>
    <property type="evidence" value="ECO:0007669"/>
    <property type="project" value="InterPro"/>
</dbReference>
<organism evidence="3 4">
    <name type="scientific">Prochlorococcus marinus (strain MIT 9303)</name>
    <dbReference type="NCBI Taxonomy" id="59922"/>
    <lineage>
        <taxon>Bacteria</taxon>
        <taxon>Bacillati</taxon>
        <taxon>Cyanobacteriota</taxon>
        <taxon>Cyanophyceae</taxon>
        <taxon>Synechococcales</taxon>
        <taxon>Prochlorococcaceae</taxon>
        <taxon>Prochlorococcus</taxon>
    </lineage>
</organism>
<evidence type="ECO:0000256" key="2">
    <source>
        <dbReference type="ARBA" id="ARBA00023270"/>
    </source>
</evidence>
<dbReference type="HOGENOM" id="CLU_079764_1_0_3"/>
<gene>
    <name evidence="3" type="primary">mipB</name>
    <name evidence="3" type="ordered locus">P9303_05001</name>
</gene>
<protein>
    <submittedName>
        <fullName evidence="3">Putative fructose-6-phosphate aldolase (FSA)</fullName>
    </submittedName>
</protein>
<dbReference type="STRING" id="59922.P9303_05001"/>
<dbReference type="InterPro" id="IPR013785">
    <property type="entry name" value="Aldolase_TIM"/>
</dbReference>